<dbReference type="PANTHER" id="PTHR31973">
    <property type="entry name" value="POLYPROTEIN, PUTATIVE-RELATED"/>
    <property type="match status" value="1"/>
</dbReference>
<reference evidence="4" key="2">
    <citation type="submission" date="2022-01" db="EMBL/GenBank/DDBJ databases">
        <authorList>
            <person name="Yamashiro T."/>
            <person name="Shiraishi A."/>
            <person name="Satake H."/>
            <person name="Nakayama K."/>
        </authorList>
    </citation>
    <scope>NUCLEOTIDE SEQUENCE</scope>
</reference>
<dbReference type="Proteomes" id="UP001151760">
    <property type="component" value="Unassembled WGS sequence"/>
</dbReference>
<evidence type="ECO:0000313" key="5">
    <source>
        <dbReference type="Proteomes" id="UP001151760"/>
    </source>
</evidence>
<gene>
    <name evidence="4" type="ORF">Tco_1045162</name>
</gene>
<evidence type="ECO:0000256" key="2">
    <source>
        <dbReference type="SAM" id="MobiDB-lite"/>
    </source>
</evidence>
<keyword evidence="1" id="KW-0863">Zinc-finger</keyword>
<dbReference type="EMBL" id="BQNB010018802">
    <property type="protein sequence ID" value="GJT78437.1"/>
    <property type="molecule type" value="Genomic_DNA"/>
</dbReference>
<dbReference type="InterPro" id="IPR058594">
    <property type="entry name" value="PB1-like_dom_pln"/>
</dbReference>
<keyword evidence="1" id="KW-0862">Zinc</keyword>
<evidence type="ECO:0000259" key="3">
    <source>
        <dbReference type="PROSITE" id="PS50158"/>
    </source>
</evidence>
<dbReference type="PROSITE" id="PS50158">
    <property type="entry name" value="ZF_CCHC"/>
    <property type="match status" value="1"/>
</dbReference>
<dbReference type="InterPro" id="IPR036875">
    <property type="entry name" value="Znf_CCHC_sf"/>
</dbReference>
<organism evidence="4 5">
    <name type="scientific">Tanacetum coccineum</name>
    <dbReference type="NCBI Taxonomy" id="301880"/>
    <lineage>
        <taxon>Eukaryota</taxon>
        <taxon>Viridiplantae</taxon>
        <taxon>Streptophyta</taxon>
        <taxon>Embryophyta</taxon>
        <taxon>Tracheophyta</taxon>
        <taxon>Spermatophyta</taxon>
        <taxon>Magnoliopsida</taxon>
        <taxon>eudicotyledons</taxon>
        <taxon>Gunneridae</taxon>
        <taxon>Pentapetalae</taxon>
        <taxon>asterids</taxon>
        <taxon>campanulids</taxon>
        <taxon>Asterales</taxon>
        <taxon>Asteraceae</taxon>
        <taxon>Asteroideae</taxon>
        <taxon>Anthemideae</taxon>
        <taxon>Anthemidinae</taxon>
        <taxon>Tanacetum</taxon>
    </lineage>
</organism>
<comment type="caution">
    <text evidence="4">The sequence shown here is derived from an EMBL/GenBank/DDBJ whole genome shotgun (WGS) entry which is preliminary data.</text>
</comment>
<dbReference type="PANTHER" id="PTHR31973:SF190">
    <property type="entry name" value="MULE TRANSPOSASE DOMAIN-CONTAINING PROTEIN"/>
    <property type="match status" value="1"/>
</dbReference>
<name>A0ABQ5GS22_9ASTR</name>
<feature type="domain" description="CCHC-type" evidence="3">
    <location>
        <begin position="431"/>
        <end position="445"/>
    </location>
</feature>
<feature type="region of interest" description="Disordered" evidence="2">
    <location>
        <begin position="438"/>
        <end position="466"/>
    </location>
</feature>
<evidence type="ECO:0000256" key="1">
    <source>
        <dbReference type="PROSITE-ProRule" id="PRU00047"/>
    </source>
</evidence>
<proteinExistence type="predicted"/>
<sequence>MIRFRKLDALGEECSRRLLAKGFDLGPKRTRALRRVYKGGNAYWFDDVDADGFCEIEVSRMIKELGYKNLQMKFHYKKSTFDLDKCLEPLRANIDVLDMLSYVHKFKLMKVFIEHPIDTFVIDIYDEEDSNDIGNANIGLGKQESDDLGNANVSLGIEESHDLGTANVGLGSGNAGLGRHKYKSIGTNNVDDVNVGLKKIMNDNVEDVNVGLGNDNVGIECSDNSEDHDDSEDSDFECDVGDQINDVHVDMEIEIDSDEDEAERRKALKKLAKCHKPIDVVEYENKQSWLWFLDCLGDDLELFRNSNFTFCTDRQKGIIPALVEIVEHRFATTTIVSLFNKNIKELKGASIKQTVIGLKGQAYHYMLRVYKRVPHEKDCHSPTDSPIILTPPDYHTPIGRTSKKRMKSVGELYDEMLKDGKLSRTDKTVTCIKCGEKGHNSRSCKGERGSQSTARLMPSQGGSQSS</sequence>
<feature type="compositionally biased region" description="Basic and acidic residues" evidence="2">
    <location>
        <begin position="438"/>
        <end position="448"/>
    </location>
</feature>
<accession>A0ABQ5GS22</accession>
<feature type="compositionally biased region" description="Polar residues" evidence="2">
    <location>
        <begin position="449"/>
        <end position="466"/>
    </location>
</feature>
<evidence type="ECO:0000313" key="4">
    <source>
        <dbReference type="EMBL" id="GJT78437.1"/>
    </source>
</evidence>
<dbReference type="InterPro" id="IPR001878">
    <property type="entry name" value="Znf_CCHC"/>
</dbReference>
<dbReference type="Pfam" id="PF26130">
    <property type="entry name" value="PB1-like"/>
    <property type="match status" value="1"/>
</dbReference>
<reference evidence="4" key="1">
    <citation type="journal article" date="2022" name="Int. J. Mol. Sci.">
        <title>Draft Genome of Tanacetum Coccineum: Genomic Comparison of Closely Related Tanacetum-Family Plants.</title>
        <authorList>
            <person name="Yamashiro T."/>
            <person name="Shiraishi A."/>
            <person name="Nakayama K."/>
            <person name="Satake H."/>
        </authorList>
    </citation>
    <scope>NUCLEOTIDE SEQUENCE</scope>
</reference>
<keyword evidence="1" id="KW-0479">Metal-binding</keyword>
<keyword evidence="5" id="KW-1185">Reference proteome</keyword>
<dbReference type="SUPFAM" id="SSF57756">
    <property type="entry name" value="Retrovirus zinc finger-like domains"/>
    <property type="match status" value="1"/>
</dbReference>
<protein>
    <submittedName>
        <fullName evidence="4">Transposase, MuDR</fullName>
    </submittedName>
</protein>